<organism evidence="3 4">
    <name type="scientific">Telluria mixta</name>
    <dbReference type="NCBI Taxonomy" id="34071"/>
    <lineage>
        <taxon>Bacteria</taxon>
        <taxon>Pseudomonadati</taxon>
        <taxon>Pseudomonadota</taxon>
        <taxon>Betaproteobacteria</taxon>
        <taxon>Burkholderiales</taxon>
        <taxon>Oxalobacteraceae</taxon>
        <taxon>Telluria group</taxon>
        <taxon>Telluria</taxon>
    </lineage>
</organism>
<dbReference type="Gene3D" id="2.50.20.10">
    <property type="entry name" value="Lipoprotein localisation LolA/LolB/LppX"/>
    <property type="match status" value="1"/>
</dbReference>
<evidence type="ECO:0000256" key="1">
    <source>
        <dbReference type="ARBA" id="ARBA00022729"/>
    </source>
</evidence>
<evidence type="ECO:0000313" key="3">
    <source>
        <dbReference type="EMBL" id="MCS0627849.1"/>
    </source>
</evidence>
<protein>
    <submittedName>
        <fullName evidence="3">Outer membrane lipoprotein carrier protein LolA</fullName>
    </submittedName>
</protein>
<accession>A0ABT2BRV9</accession>
<feature type="chain" id="PRO_5047136159" evidence="2">
    <location>
        <begin position="22"/>
        <end position="202"/>
    </location>
</feature>
<dbReference type="InterPro" id="IPR029046">
    <property type="entry name" value="LolA/LolB/LppX"/>
</dbReference>
<proteinExistence type="predicted"/>
<sequence length="202" mass="21486">MNYLPAAGLLLAALLGASAHAAAPVAKIQAMLAKPEQLCGRFEQSKQLAGMKKPLASSGRFCVVAGKGVLWRTLKPFPNTLRLSRDEIVQLQGDRVAMRMEASREPTVRMINGVLFSLLSGDLGQLDTLFEVDGTAGDGAWKVALKARNPALARAIGAISLEGGAYVRTIHMVEDSGDRTDIVFSDIRTGPGAFLPEEAAQL</sequence>
<keyword evidence="4" id="KW-1185">Reference proteome</keyword>
<comment type="caution">
    <text evidence="3">The sequence shown here is derived from an EMBL/GenBank/DDBJ whole genome shotgun (WGS) entry which is preliminary data.</text>
</comment>
<dbReference type="EMBL" id="JANUHC010000001">
    <property type="protein sequence ID" value="MCS0627849.1"/>
    <property type="molecule type" value="Genomic_DNA"/>
</dbReference>
<name>A0ABT2BRV9_9BURK</name>
<dbReference type="Proteomes" id="UP001165263">
    <property type="component" value="Unassembled WGS sequence"/>
</dbReference>
<feature type="signal peptide" evidence="2">
    <location>
        <begin position="1"/>
        <end position="21"/>
    </location>
</feature>
<keyword evidence="3" id="KW-0449">Lipoprotein</keyword>
<gene>
    <name evidence="3" type="ORF">NX786_00610</name>
</gene>
<dbReference type="CDD" id="cd16325">
    <property type="entry name" value="LolA"/>
    <property type="match status" value="1"/>
</dbReference>
<reference evidence="3" key="1">
    <citation type="submission" date="2022-08" db="EMBL/GenBank/DDBJ databases">
        <title>Reclassification of Massilia species as members of the genera Telluria, Duganella, Pseudoduganella, Mokoshia gen. nov. and Zemynaea gen. nov. using orthogonal and non-orthogonal genome-based approaches.</title>
        <authorList>
            <person name="Bowman J.P."/>
        </authorList>
    </citation>
    <scope>NUCLEOTIDE SEQUENCE</scope>
    <source>
        <strain evidence="3">LMG 11547</strain>
    </source>
</reference>
<dbReference type="RefSeq" id="WP_259447111.1">
    <property type="nucleotide sequence ID" value="NZ_CP119520.1"/>
</dbReference>
<dbReference type="InterPro" id="IPR004564">
    <property type="entry name" value="OM_lipoprot_carrier_LolA-like"/>
</dbReference>
<evidence type="ECO:0000313" key="4">
    <source>
        <dbReference type="Proteomes" id="UP001165263"/>
    </source>
</evidence>
<evidence type="ECO:0000256" key="2">
    <source>
        <dbReference type="SAM" id="SignalP"/>
    </source>
</evidence>
<dbReference type="Pfam" id="PF19574">
    <property type="entry name" value="LolA_3"/>
    <property type="match status" value="1"/>
</dbReference>
<dbReference type="SUPFAM" id="SSF89392">
    <property type="entry name" value="Prokaryotic lipoproteins and lipoprotein localization factors"/>
    <property type="match status" value="1"/>
</dbReference>
<keyword evidence="1 2" id="KW-0732">Signal</keyword>